<dbReference type="CDD" id="cd00051">
    <property type="entry name" value="EFh"/>
    <property type="match status" value="1"/>
</dbReference>
<dbReference type="EMBL" id="JAJJMB010005871">
    <property type="protein sequence ID" value="KAI3936799.1"/>
    <property type="molecule type" value="Genomic_DNA"/>
</dbReference>
<dbReference type="SUPFAM" id="SSF47473">
    <property type="entry name" value="EF-hand"/>
    <property type="match status" value="1"/>
</dbReference>
<feature type="region of interest" description="Disordered" evidence="1">
    <location>
        <begin position="1"/>
        <end position="55"/>
    </location>
</feature>
<dbReference type="PROSITE" id="PS50222">
    <property type="entry name" value="EF_HAND_2"/>
    <property type="match status" value="1"/>
</dbReference>
<feature type="compositionally biased region" description="Basic residues" evidence="1">
    <location>
        <begin position="1"/>
        <end position="18"/>
    </location>
</feature>
<feature type="compositionally biased region" description="Low complexity" evidence="1">
    <location>
        <begin position="31"/>
        <end position="42"/>
    </location>
</feature>
<gene>
    <name evidence="3" type="ORF">MKW98_021661</name>
</gene>
<sequence>MKLTKYHPKNLLRSKKSKSSSVSRTDDPRFGSGSSLASSSSSTNQKEGSSFGTPTSVLPVNSPFLAQSKSEVEELWLVETHFELVETFKLIDKYGDGKITRSELESFLQRIGGEPPSRDEVMIMFSDIYGDGFITLEEFSAISSAFEPPVVGSSKLRNMFDFFVFVAI</sequence>
<dbReference type="InterPro" id="IPR011992">
    <property type="entry name" value="EF-hand-dom_pair"/>
</dbReference>
<dbReference type="GO" id="GO:0005509">
    <property type="term" value="F:calcium ion binding"/>
    <property type="evidence" value="ECO:0007669"/>
    <property type="project" value="InterPro"/>
</dbReference>
<dbReference type="Proteomes" id="UP001202328">
    <property type="component" value="Unassembled WGS sequence"/>
</dbReference>
<proteinExistence type="predicted"/>
<keyword evidence="4" id="KW-1185">Reference proteome</keyword>
<protein>
    <recommendedName>
        <fullName evidence="2">EF-hand domain-containing protein</fullName>
    </recommendedName>
</protein>
<dbReference type="Pfam" id="PF13499">
    <property type="entry name" value="EF-hand_7"/>
    <property type="match status" value="1"/>
</dbReference>
<evidence type="ECO:0000256" key="1">
    <source>
        <dbReference type="SAM" id="MobiDB-lite"/>
    </source>
</evidence>
<dbReference type="InterPro" id="IPR002048">
    <property type="entry name" value="EF_hand_dom"/>
</dbReference>
<evidence type="ECO:0000259" key="2">
    <source>
        <dbReference type="PROSITE" id="PS50222"/>
    </source>
</evidence>
<comment type="caution">
    <text evidence="3">The sequence shown here is derived from an EMBL/GenBank/DDBJ whole genome shotgun (WGS) entry which is preliminary data.</text>
</comment>
<reference evidence="3" key="1">
    <citation type="submission" date="2022-04" db="EMBL/GenBank/DDBJ databases">
        <title>A functionally conserved STORR gene fusion in Papaver species that diverged 16.8 million years ago.</title>
        <authorList>
            <person name="Catania T."/>
        </authorList>
    </citation>
    <scope>NUCLEOTIDE SEQUENCE</scope>
    <source>
        <strain evidence="3">S-188037</strain>
    </source>
</reference>
<evidence type="ECO:0000313" key="4">
    <source>
        <dbReference type="Proteomes" id="UP001202328"/>
    </source>
</evidence>
<evidence type="ECO:0000313" key="3">
    <source>
        <dbReference type="EMBL" id="KAI3936799.1"/>
    </source>
</evidence>
<feature type="compositionally biased region" description="Polar residues" evidence="1">
    <location>
        <begin position="43"/>
        <end position="55"/>
    </location>
</feature>
<dbReference type="Gene3D" id="1.10.238.10">
    <property type="entry name" value="EF-hand"/>
    <property type="match status" value="1"/>
</dbReference>
<dbReference type="SMART" id="SM00054">
    <property type="entry name" value="EFh"/>
    <property type="match status" value="2"/>
</dbReference>
<organism evidence="3 4">
    <name type="scientific">Papaver atlanticum</name>
    <dbReference type="NCBI Taxonomy" id="357466"/>
    <lineage>
        <taxon>Eukaryota</taxon>
        <taxon>Viridiplantae</taxon>
        <taxon>Streptophyta</taxon>
        <taxon>Embryophyta</taxon>
        <taxon>Tracheophyta</taxon>
        <taxon>Spermatophyta</taxon>
        <taxon>Magnoliopsida</taxon>
        <taxon>Ranunculales</taxon>
        <taxon>Papaveraceae</taxon>
        <taxon>Papaveroideae</taxon>
        <taxon>Papaver</taxon>
    </lineage>
</organism>
<dbReference type="AlphaFoldDB" id="A0AAD4XQ44"/>
<accession>A0AAD4XQ44</accession>
<feature type="domain" description="EF-hand" evidence="2">
    <location>
        <begin position="79"/>
        <end position="114"/>
    </location>
</feature>
<name>A0AAD4XQ44_9MAGN</name>